<dbReference type="EMBL" id="UYYB01008538">
    <property type="protein sequence ID" value="VDM68358.1"/>
    <property type="molecule type" value="Genomic_DNA"/>
</dbReference>
<proteinExistence type="predicted"/>
<dbReference type="OrthoDB" id="5877502at2759"/>
<sequence>MKHRRKHLVYEFFAKEIPKFGPFSGPSVLLKRYTACGEQVVGLECLHELHFSFSAQPWWACSICYESGALMEHADMHLTSMSHITTYLDEFHSPKTSSLQMDGDRHEVLEEIRRICDAVIEEQVVNKPLLARHGGNVGVLFLFHKGCPDTSFRHVGLF</sequence>
<dbReference type="Proteomes" id="UP000270094">
    <property type="component" value="Unassembled WGS sequence"/>
</dbReference>
<organism evidence="1 2">
    <name type="scientific">Strongylus vulgaris</name>
    <name type="common">Blood worm</name>
    <dbReference type="NCBI Taxonomy" id="40348"/>
    <lineage>
        <taxon>Eukaryota</taxon>
        <taxon>Metazoa</taxon>
        <taxon>Ecdysozoa</taxon>
        <taxon>Nematoda</taxon>
        <taxon>Chromadorea</taxon>
        <taxon>Rhabditida</taxon>
        <taxon>Rhabditina</taxon>
        <taxon>Rhabditomorpha</taxon>
        <taxon>Strongyloidea</taxon>
        <taxon>Strongylidae</taxon>
        <taxon>Strongylus</taxon>
    </lineage>
</organism>
<name>A0A3P7KK62_STRVU</name>
<dbReference type="AlphaFoldDB" id="A0A3P7KK62"/>
<keyword evidence="2" id="KW-1185">Reference proteome</keyword>
<accession>A0A3P7KK62</accession>
<reference evidence="1 2" key="1">
    <citation type="submission" date="2018-11" db="EMBL/GenBank/DDBJ databases">
        <authorList>
            <consortium name="Pathogen Informatics"/>
        </authorList>
    </citation>
    <scope>NUCLEOTIDE SEQUENCE [LARGE SCALE GENOMIC DNA]</scope>
</reference>
<evidence type="ECO:0000313" key="2">
    <source>
        <dbReference type="Proteomes" id="UP000270094"/>
    </source>
</evidence>
<protein>
    <submittedName>
        <fullName evidence="1">Uncharacterized protein</fullName>
    </submittedName>
</protein>
<gene>
    <name evidence="1" type="ORF">SVUK_LOCUS3356</name>
</gene>
<evidence type="ECO:0000313" key="1">
    <source>
        <dbReference type="EMBL" id="VDM68358.1"/>
    </source>
</evidence>